<evidence type="ECO:0000256" key="1">
    <source>
        <dbReference type="SAM" id="Phobius"/>
    </source>
</evidence>
<dbReference type="AlphaFoldDB" id="A0A6G8ZZA4"/>
<dbReference type="EMBL" id="CP050066">
    <property type="protein sequence ID" value="QIP05552.1"/>
    <property type="molecule type" value="Genomic_DNA"/>
</dbReference>
<name>A0A6G8ZZA4_9BRAD</name>
<reference evidence="2 3" key="1">
    <citation type="journal article" date="2020" name="Int. J. Syst. Evol. Microbiol.">
        <title>Description and complete genome sequences of Bradyrhizobium symbiodeficiens sp. nov., a non-symbiotic bacterium associated with legumes native to Canada.</title>
        <authorList>
            <person name="Bromfield E.S.P."/>
            <person name="Cloutier S."/>
            <person name="Nguyen H.D.T."/>
        </authorList>
    </citation>
    <scope>NUCLEOTIDE SEQUENCE [LARGE SCALE GENOMIC DNA]</scope>
    <source>
        <strain evidence="2 3">101S1MB</strain>
    </source>
</reference>
<gene>
    <name evidence="2" type="ORF">HAV00_04475</name>
</gene>
<feature type="transmembrane region" description="Helical" evidence="1">
    <location>
        <begin position="93"/>
        <end position="112"/>
    </location>
</feature>
<organism evidence="2 3">
    <name type="scientific">Bradyrhizobium symbiodeficiens</name>
    <dbReference type="NCBI Taxonomy" id="1404367"/>
    <lineage>
        <taxon>Bacteria</taxon>
        <taxon>Pseudomonadati</taxon>
        <taxon>Pseudomonadota</taxon>
        <taxon>Alphaproteobacteria</taxon>
        <taxon>Hyphomicrobiales</taxon>
        <taxon>Nitrobacteraceae</taxon>
        <taxon>Bradyrhizobium</taxon>
    </lineage>
</organism>
<keyword evidence="1" id="KW-0472">Membrane</keyword>
<evidence type="ECO:0000313" key="3">
    <source>
        <dbReference type="Proteomes" id="UP000500895"/>
    </source>
</evidence>
<feature type="transmembrane region" description="Helical" evidence="1">
    <location>
        <begin position="61"/>
        <end position="81"/>
    </location>
</feature>
<evidence type="ECO:0000313" key="2">
    <source>
        <dbReference type="EMBL" id="QIP05552.1"/>
    </source>
</evidence>
<accession>A0A6G8ZZA4</accession>
<proteinExistence type="predicted"/>
<dbReference type="RefSeq" id="WP_166466892.1">
    <property type="nucleotide sequence ID" value="NZ_CP050066.2"/>
</dbReference>
<protein>
    <submittedName>
        <fullName evidence="2">VanZ family protein</fullName>
    </submittedName>
</protein>
<keyword evidence="1" id="KW-1133">Transmembrane helix</keyword>
<dbReference type="Proteomes" id="UP000500895">
    <property type="component" value="Chromosome"/>
</dbReference>
<keyword evidence="1" id="KW-0812">Transmembrane</keyword>
<feature type="transmembrane region" description="Helical" evidence="1">
    <location>
        <begin position="40"/>
        <end position="56"/>
    </location>
</feature>
<sequence>MFEKSLKLVSCLLALGLVLVTVVPANDRPVTGLGHDVEHFVIFAVVGLAFGAAYVGRQRALLLSAILFALVLELCQLLLATRHARLEDFVVDAAAACLGIFTARVVRGLVVAQYR</sequence>